<protein>
    <submittedName>
        <fullName evidence="1">Uncharacterized protein</fullName>
    </submittedName>
</protein>
<dbReference type="SUPFAM" id="SSF53790">
    <property type="entry name" value="Tetrapyrrole methylase"/>
    <property type="match status" value="1"/>
</dbReference>
<accession>A0ABW2TZ46</accession>
<gene>
    <name evidence="1" type="ORF">ACFQT0_02955</name>
</gene>
<dbReference type="InterPro" id="IPR014777">
    <property type="entry name" value="4pyrrole_Mease_sub1"/>
</dbReference>
<dbReference type="EMBL" id="JBHTEK010000001">
    <property type="protein sequence ID" value="MFC7666495.1"/>
    <property type="molecule type" value="Genomic_DNA"/>
</dbReference>
<evidence type="ECO:0000313" key="2">
    <source>
        <dbReference type="Proteomes" id="UP001596513"/>
    </source>
</evidence>
<organism evidence="1 2">
    <name type="scientific">Hymenobacter humi</name>
    <dbReference type="NCBI Taxonomy" id="1411620"/>
    <lineage>
        <taxon>Bacteria</taxon>
        <taxon>Pseudomonadati</taxon>
        <taxon>Bacteroidota</taxon>
        <taxon>Cytophagia</taxon>
        <taxon>Cytophagales</taxon>
        <taxon>Hymenobacteraceae</taxon>
        <taxon>Hymenobacter</taxon>
    </lineage>
</organism>
<name>A0ABW2TZ46_9BACT</name>
<dbReference type="Gene3D" id="3.40.1010.10">
    <property type="entry name" value="Cobalt-precorrin-4 Transmethylase, Domain 1"/>
    <property type="match status" value="1"/>
</dbReference>
<evidence type="ECO:0000313" key="1">
    <source>
        <dbReference type="EMBL" id="MFC7666495.1"/>
    </source>
</evidence>
<proteinExistence type="predicted"/>
<dbReference type="Proteomes" id="UP001596513">
    <property type="component" value="Unassembled WGS sequence"/>
</dbReference>
<dbReference type="RefSeq" id="WP_380200257.1">
    <property type="nucleotide sequence ID" value="NZ_JBHTEK010000001.1"/>
</dbReference>
<comment type="caution">
    <text evidence="1">The sequence shown here is derived from an EMBL/GenBank/DDBJ whole genome shotgun (WGS) entry which is preliminary data.</text>
</comment>
<reference evidence="2" key="1">
    <citation type="journal article" date="2019" name="Int. J. Syst. Evol. Microbiol.">
        <title>The Global Catalogue of Microorganisms (GCM) 10K type strain sequencing project: providing services to taxonomists for standard genome sequencing and annotation.</title>
        <authorList>
            <consortium name="The Broad Institute Genomics Platform"/>
            <consortium name="The Broad Institute Genome Sequencing Center for Infectious Disease"/>
            <person name="Wu L."/>
            <person name="Ma J."/>
        </authorList>
    </citation>
    <scope>NUCLEOTIDE SEQUENCE [LARGE SCALE GENOMIC DNA]</scope>
    <source>
        <strain evidence="2">JCM 19635</strain>
    </source>
</reference>
<sequence length="80" mass="8847">MPATLYLIPTPLADDTAPQVLPPQVVTAVGTLPYFLVENARTARRFVKSVAPTASSRTFASPSSTKTAPTRRCVRPWYRW</sequence>
<keyword evidence="2" id="KW-1185">Reference proteome</keyword>
<dbReference type="InterPro" id="IPR035996">
    <property type="entry name" value="4pyrrol_Methylase_sf"/>
</dbReference>